<sequence>MARPKNCRMVSEMPGVVYFKPRGIPLTDLEEVVLTVDEFEAIRLADLEGLYQAAAAERMKISRPTFGRILESAHQKVAEALAQGKALKIEGGAYQMMEMRTFNCAGCQHLWQVPPGTGRPTECPACHGRDFHRLNSGLEAGPAQRCRNRCGKK</sequence>
<dbReference type="PANTHER" id="PTHR37478:SF2">
    <property type="entry name" value="UPF0251 PROTEIN TK0562"/>
    <property type="match status" value="1"/>
</dbReference>
<protein>
    <recommendedName>
        <fullName evidence="2">UPF0251 protein C4520_01110</fullName>
    </recommendedName>
</protein>
<dbReference type="HAMAP" id="MF_00674">
    <property type="entry name" value="UPF0251"/>
    <property type="match status" value="1"/>
</dbReference>
<dbReference type="EMBL" id="QZKU01000013">
    <property type="protein sequence ID" value="RJP26055.1"/>
    <property type="molecule type" value="Genomic_DNA"/>
</dbReference>
<comment type="similarity">
    <text evidence="1 2">Belongs to the UPF0251 family.</text>
</comment>
<evidence type="ECO:0000256" key="2">
    <source>
        <dbReference type="HAMAP-Rule" id="MF_00674"/>
    </source>
</evidence>
<name>A0A3A4P5E8_ABYX5</name>
<dbReference type="Proteomes" id="UP000265882">
    <property type="component" value="Unassembled WGS sequence"/>
</dbReference>
<evidence type="ECO:0000256" key="1">
    <source>
        <dbReference type="ARBA" id="ARBA00009350"/>
    </source>
</evidence>
<evidence type="ECO:0000313" key="4">
    <source>
        <dbReference type="Proteomes" id="UP000265882"/>
    </source>
</evidence>
<organism evidence="3 4">
    <name type="scientific">Abyssobacteria bacterium (strain SURF_5)</name>
    <dbReference type="NCBI Taxonomy" id="2093360"/>
    <lineage>
        <taxon>Bacteria</taxon>
        <taxon>Pseudomonadati</taxon>
        <taxon>Candidatus Hydrogenedentota</taxon>
        <taxon>Candidatus Abyssobacteria</taxon>
    </lineage>
</organism>
<proteinExistence type="inferred from homology"/>
<dbReference type="InterPro" id="IPR002852">
    <property type="entry name" value="UPF0251"/>
</dbReference>
<evidence type="ECO:0000313" key="3">
    <source>
        <dbReference type="EMBL" id="RJP26055.1"/>
    </source>
</evidence>
<dbReference type="Pfam" id="PF02001">
    <property type="entry name" value="DUF134"/>
    <property type="match status" value="1"/>
</dbReference>
<reference evidence="3 4" key="1">
    <citation type="journal article" date="2017" name="ISME J.">
        <title>Energy and carbon metabolisms in a deep terrestrial subsurface fluid microbial community.</title>
        <authorList>
            <person name="Momper L."/>
            <person name="Jungbluth S.P."/>
            <person name="Lee M.D."/>
            <person name="Amend J.P."/>
        </authorList>
    </citation>
    <scope>NUCLEOTIDE SEQUENCE [LARGE SCALE GENOMIC DNA]</scope>
    <source>
        <strain evidence="3">SURF_5</strain>
    </source>
</reference>
<gene>
    <name evidence="3" type="ORF">C4520_01110</name>
</gene>
<dbReference type="AlphaFoldDB" id="A0A3A4P5E8"/>
<comment type="caution">
    <text evidence="3">The sequence shown here is derived from an EMBL/GenBank/DDBJ whole genome shotgun (WGS) entry which is preliminary data.</text>
</comment>
<dbReference type="PANTHER" id="PTHR37478">
    <property type="match status" value="1"/>
</dbReference>
<accession>A0A3A4P5E8</accession>